<dbReference type="Pfam" id="PF13561">
    <property type="entry name" value="adh_short_C2"/>
    <property type="match status" value="1"/>
</dbReference>
<dbReference type="SUPFAM" id="SSF51735">
    <property type="entry name" value="NAD(P)-binding Rossmann-fold domains"/>
    <property type="match status" value="1"/>
</dbReference>
<dbReference type="FunFam" id="3.40.50.720:FF:000173">
    <property type="entry name" value="3-oxoacyl-[acyl-carrier protein] reductase"/>
    <property type="match status" value="1"/>
</dbReference>
<evidence type="ECO:0000313" key="4">
    <source>
        <dbReference type="Proteomes" id="UP000520198"/>
    </source>
</evidence>
<keyword evidence="2" id="KW-0560">Oxidoreductase</keyword>
<comment type="similarity">
    <text evidence="1">Belongs to the short-chain dehydrogenases/reductases (SDR) family.</text>
</comment>
<dbReference type="EMBL" id="JABWDU010000003">
    <property type="protein sequence ID" value="NVD40634.1"/>
    <property type="molecule type" value="Genomic_DNA"/>
</dbReference>
<dbReference type="Proteomes" id="UP000520198">
    <property type="component" value="Unassembled WGS sequence"/>
</dbReference>
<protein>
    <submittedName>
        <fullName evidence="3">3-oxoacyl-ACP reductase FabG</fullName>
    </submittedName>
</protein>
<dbReference type="InterPro" id="IPR002347">
    <property type="entry name" value="SDR_fam"/>
</dbReference>
<dbReference type="PANTHER" id="PTHR42879:SF2">
    <property type="entry name" value="3-OXOACYL-[ACYL-CARRIER-PROTEIN] REDUCTASE FABG"/>
    <property type="match status" value="1"/>
</dbReference>
<sequence>MAGSPPLGAAIVTGAGSGIGRAIALRLAADGYAVVVNDLSAESSEAVAGEIAAAGGVATAISGDVSSEADVTATVEKAAQLHGPVALLVNNAGIAHQALFENLEVADFDRMFAVHVRGTFLMTKAVLPAMLTRGEGVIVNMASQLGQIGGVELVHYSSAKAAIIGMTKALAREVSSRGVRVNAVAPGPINTPLVMGLSKDWRDAKKAQLPLGRFGEPDEIAATVSFLASPSASLFVGQTLGPNSGDVML</sequence>
<keyword evidence="4" id="KW-1185">Reference proteome</keyword>
<gene>
    <name evidence="3" type="ORF">HT585_17330</name>
</gene>
<dbReference type="GO" id="GO:0016491">
    <property type="term" value="F:oxidoreductase activity"/>
    <property type="evidence" value="ECO:0007669"/>
    <property type="project" value="UniProtKB-KW"/>
</dbReference>
<accession>A0A7Y6UP43</accession>
<reference evidence="3 4" key="1">
    <citation type="submission" date="2020-06" db="EMBL/GenBank/DDBJ databases">
        <authorList>
            <person name="Grouzdev D.S."/>
        </authorList>
    </citation>
    <scope>NUCLEOTIDE SEQUENCE [LARGE SCALE GENOMIC DNA]</scope>
    <source>
        <strain evidence="3 4">HO-A22</strain>
    </source>
</reference>
<name>A0A7Y6UP43_9HYPH</name>
<dbReference type="RefSeq" id="WP_176354079.1">
    <property type="nucleotide sequence ID" value="NZ_JABWDU010000003.1"/>
</dbReference>
<comment type="caution">
    <text evidence="3">The sequence shown here is derived from an EMBL/GenBank/DDBJ whole genome shotgun (WGS) entry which is preliminary data.</text>
</comment>
<dbReference type="InterPro" id="IPR050259">
    <property type="entry name" value="SDR"/>
</dbReference>
<dbReference type="PRINTS" id="PR00080">
    <property type="entry name" value="SDRFAMILY"/>
</dbReference>
<dbReference type="InterPro" id="IPR036291">
    <property type="entry name" value="NAD(P)-bd_dom_sf"/>
</dbReference>
<proteinExistence type="inferred from homology"/>
<dbReference type="PANTHER" id="PTHR42879">
    <property type="entry name" value="3-OXOACYL-(ACYL-CARRIER-PROTEIN) REDUCTASE"/>
    <property type="match status" value="1"/>
</dbReference>
<organism evidence="3 4">
    <name type="scientific">Ensifer oleiphilus</name>
    <dbReference type="NCBI Taxonomy" id="2742698"/>
    <lineage>
        <taxon>Bacteria</taxon>
        <taxon>Pseudomonadati</taxon>
        <taxon>Pseudomonadota</taxon>
        <taxon>Alphaproteobacteria</taxon>
        <taxon>Hyphomicrobiales</taxon>
        <taxon>Rhizobiaceae</taxon>
        <taxon>Sinorhizobium/Ensifer group</taxon>
        <taxon>Ensifer</taxon>
    </lineage>
</organism>
<evidence type="ECO:0000313" key="3">
    <source>
        <dbReference type="EMBL" id="NVD40634.1"/>
    </source>
</evidence>
<dbReference type="Gene3D" id="3.40.50.720">
    <property type="entry name" value="NAD(P)-binding Rossmann-like Domain"/>
    <property type="match status" value="1"/>
</dbReference>
<dbReference type="PRINTS" id="PR00081">
    <property type="entry name" value="GDHRDH"/>
</dbReference>
<dbReference type="AlphaFoldDB" id="A0A7Y6UP43"/>
<dbReference type="NCBIfam" id="NF005559">
    <property type="entry name" value="PRK07231.1"/>
    <property type="match status" value="1"/>
</dbReference>
<dbReference type="PROSITE" id="PS00061">
    <property type="entry name" value="ADH_SHORT"/>
    <property type="match status" value="1"/>
</dbReference>
<dbReference type="GO" id="GO:0032787">
    <property type="term" value="P:monocarboxylic acid metabolic process"/>
    <property type="evidence" value="ECO:0007669"/>
    <property type="project" value="UniProtKB-ARBA"/>
</dbReference>
<evidence type="ECO:0000256" key="2">
    <source>
        <dbReference type="ARBA" id="ARBA00023002"/>
    </source>
</evidence>
<dbReference type="InterPro" id="IPR020904">
    <property type="entry name" value="Sc_DH/Rdtase_CS"/>
</dbReference>
<evidence type="ECO:0000256" key="1">
    <source>
        <dbReference type="ARBA" id="ARBA00006484"/>
    </source>
</evidence>